<keyword evidence="6 7" id="KW-0472">Membrane</keyword>
<evidence type="ECO:0000256" key="6">
    <source>
        <dbReference type="ARBA" id="ARBA00023136"/>
    </source>
</evidence>
<proteinExistence type="inferred from homology"/>
<evidence type="ECO:0000256" key="1">
    <source>
        <dbReference type="ARBA" id="ARBA00004651"/>
    </source>
</evidence>
<comment type="similarity">
    <text evidence="7">Belongs to the TRAP transporter small permease family.</text>
</comment>
<feature type="transmembrane region" description="Helical" evidence="7">
    <location>
        <begin position="124"/>
        <end position="144"/>
    </location>
</feature>
<evidence type="ECO:0000256" key="7">
    <source>
        <dbReference type="RuleBase" id="RU369079"/>
    </source>
</evidence>
<feature type="transmembrane region" description="Helical" evidence="7">
    <location>
        <begin position="43"/>
        <end position="66"/>
    </location>
</feature>
<comment type="caution">
    <text evidence="9">The sequence shown here is derived from an EMBL/GenBank/DDBJ whole genome shotgun (WGS) entry which is preliminary data.</text>
</comment>
<gene>
    <name evidence="9" type="ORF">G0P99_10955</name>
</gene>
<name>A0A6B2NSJ9_9RHOB</name>
<evidence type="ECO:0000259" key="8">
    <source>
        <dbReference type="Pfam" id="PF04290"/>
    </source>
</evidence>
<dbReference type="GO" id="GO:0022857">
    <property type="term" value="F:transmembrane transporter activity"/>
    <property type="evidence" value="ECO:0007669"/>
    <property type="project" value="UniProtKB-UniRule"/>
</dbReference>
<keyword evidence="5 7" id="KW-1133">Transmembrane helix</keyword>
<protein>
    <recommendedName>
        <fullName evidence="7">TRAP transporter small permease protein</fullName>
    </recommendedName>
</protein>
<reference evidence="9" key="1">
    <citation type="submission" date="2020-02" db="EMBL/GenBank/DDBJ databases">
        <title>Delineation of the pyrene-degrading pathway in Roseobacter clade bacteria by genomic analysis.</title>
        <authorList>
            <person name="Zhou H."/>
            <person name="Wang H."/>
        </authorList>
    </citation>
    <scope>NUCLEOTIDE SEQUENCE</scope>
    <source>
        <strain evidence="9">PrR005</strain>
    </source>
</reference>
<comment type="caution">
    <text evidence="7">Lacks conserved residue(s) required for the propagation of feature annotation.</text>
</comment>
<organism evidence="9">
    <name type="scientific">Ruegeria sp. PrR005</name>
    <dbReference type="NCBI Taxonomy" id="2706882"/>
    <lineage>
        <taxon>Bacteria</taxon>
        <taxon>Pseudomonadati</taxon>
        <taxon>Pseudomonadota</taxon>
        <taxon>Alphaproteobacteria</taxon>
        <taxon>Rhodobacterales</taxon>
        <taxon>Roseobacteraceae</taxon>
        <taxon>Ruegeria</taxon>
    </lineage>
</organism>
<dbReference type="Pfam" id="PF04290">
    <property type="entry name" value="DctQ"/>
    <property type="match status" value="1"/>
</dbReference>
<keyword evidence="3" id="KW-1003">Cell membrane</keyword>
<evidence type="ECO:0000256" key="2">
    <source>
        <dbReference type="ARBA" id="ARBA00022448"/>
    </source>
</evidence>
<keyword evidence="2 7" id="KW-0813">Transport</keyword>
<accession>A0A6B2NSJ9</accession>
<feature type="transmembrane region" description="Helical" evidence="7">
    <location>
        <begin position="87"/>
        <end position="104"/>
    </location>
</feature>
<evidence type="ECO:0000256" key="3">
    <source>
        <dbReference type="ARBA" id="ARBA00022475"/>
    </source>
</evidence>
<feature type="domain" description="Tripartite ATP-independent periplasmic transporters DctQ component" evidence="8">
    <location>
        <begin position="24"/>
        <end position="148"/>
    </location>
</feature>
<dbReference type="GO" id="GO:0005886">
    <property type="term" value="C:plasma membrane"/>
    <property type="evidence" value="ECO:0007669"/>
    <property type="project" value="UniProtKB-SubCell"/>
</dbReference>
<comment type="subcellular location">
    <subcellularLocation>
        <location evidence="7">Cell inner membrane</location>
        <topology evidence="7">Multi-pass membrane protein</topology>
    </subcellularLocation>
    <subcellularLocation>
        <location evidence="1">Cell membrane</location>
        <topology evidence="1">Multi-pass membrane protein</topology>
    </subcellularLocation>
</comment>
<dbReference type="AlphaFoldDB" id="A0A6B2NSJ9"/>
<sequence length="159" mass="17083">MKRFLETLLRVEGMVAVAAYTVTCGLLLADVFAREILSQAIWGAQKIAVFGAIIAGILGLTIAVGNNAHLRASFADTVLPFAWVDRVGDLVSALLFAGLCWYSVEFVSESISFGDKAEVISIPLWPVQLVFPYAFGTAALRHLIFFLKPALRPGPAGEG</sequence>
<evidence type="ECO:0000256" key="4">
    <source>
        <dbReference type="ARBA" id="ARBA00022692"/>
    </source>
</evidence>
<keyword evidence="7" id="KW-0997">Cell inner membrane</keyword>
<keyword evidence="4 7" id="KW-0812">Transmembrane</keyword>
<evidence type="ECO:0000313" key="9">
    <source>
        <dbReference type="EMBL" id="NDW45479.1"/>
    </source>
</evidence>
<dbReference type="RefSeq" id="WP_164129689.1">
    <property type="nucleotide sequence ID" value="NZ_JAAGOX010000014.1"/>
</dbReference>
<dbReference type="EMBL" id="JAAGOX010000014">
    <property type="protein sequence ID" value="NDW45479.1"/>
    <property type="molecule type" value="Genomic_DNA"/>
</dbReference>
<dbReference type="InterPro" id="IPR055348">
    <property type="entry name" value="DctQ"/>
</dbReference>
<comment type="function">
    <text evidence="7">Part of the tripartite ATP-independent periplasmic (TRAP) transport system.</text>
</comment>
<comment type="subunit">
    <text evidence="7">The complex comprises the extracytoplasmic solute receptor protein and the two transmembrane proteins.</text>
</comment>
<evidence type="ECO:0000256" key="5">
    <source>
        <dbReference type="ARBA" id="ARBA00022989"/>
    </source>
</evidence>